<evidence type="ECO:0000256" key="1">
    <source>
        <dbReference type="SAM" id="Phobius"/>
    </source>
</evidence>
<feature type="transmembrane region" description="Helical" evidence="1">
    <location>
        <begin position="736"/>
        <end position="756"/>
    </location>
</feature>
<gene>
    <name evidence="2" type="ORF">IX53_03045</name>
</gene>
<keyword evidence="3" id="KW-1185">Reference proteome</keyword>
<dbReference type="AlphaFoldDB" id="A0A0G2Z602"/>
<feature type="transmembrane region" description="Helical" evidence="1">
    <location>
        <begin position="698"/>
        <end position="716"/>
    </location>
</feature>
<feature type="transmembrane region" description="Helical" evidence="1">
    <location>
        <begin position="400"/>
        <end position="419"/>
    </location>
</feature>
<accession>A0A0G2Z602</accession>
<keyword evidence="1" id="KW-0812">Transmembrane</keyword>
<feature type="transmembrane region" description="Helical" evidence="1">
    <location>
        <begin position="671"/>
        <end position="691"/>
    </location>
</feature>
<organism evidence="2 3">
    <name type="scientific">Kosmotoga pacifica</name>
    <dbReference type="NCBI Taxonomy" id="1330330"/>
    <lineage>
        <taxon>Bacteria</taxon>
        <taxon>Thermotogati</taxon>
        <taxon>Thermotogota</taxon>
        <taxon>Thermotogae</taxon>
        <taxon>Kosmotogales</taxon>
        <taxon>Kosmotogaceae</taxon>
        <taxon>Kosmotoga</taxon>
    </lineage>
</organism>
<feature type="transmembrane region" description="Helical" evidence="1">
    <location>
        <begin position="425"/>
        <end position="445"/>
    </location>
</feature>
<evidence type="ECO:0000313" key="3">
    <source>
        <dbReference type="Proteomes" id="UP000035159"/>
    </source>
</evidence>
<dbReference type="Proteomes" id="UP000035159">
    <property type="component" value="Chromosome"/>
</dbReference>
<reference evidence="2 3" key="1">
    <citation type="submission" date="2015-04" db="EMBL/GenBank/DDBJ databases">
        <title>Complete Genome Sequence of Kosmotoga pacifica SLHLJ1.</title>
        <authorList>
            <person name="Jiang L.J."/>
            <person name="Shao Z.Z."/>
            <person name="Jebbar M."/>
        </authorList>
    </citation>
    <scope>NUCLEOTIDE SEQUENCE [LARGE SCALE GENOMIC DNA]</scope>
    <source>
        <strain evidence="2 3">SLHLJ1</strain>
    </source>
</reference>
<dbReference type="OrthoDB" id="39155at2"/>
<dbReference type="EMBL" id="CP011232">
    <property type="protein sequence ID" value="AKI96967.1"/>
    <property type="molecule type" value="Genomic_DNA"/>
</dbReference>
<feature type="transmembrane region" description="Helical" evidence="1">
    <location>
        <begin position="457"/>
        <end position="475"/>
    </location>
</feature>
<protein>
    <submittedName>
        <fullName evidence="2">Uncharacterized protein</fullName>
    </submittedName>
</protein>
<dbReference type="RefSeq" id="WP_047754102.1">
    <property type="nucleotide sequence ID" value="NZ_CAJUHA010000019.1"/>
</dbReference>
<proteinExistence type="predicted"/>
<sequence length="766" mass="86855">MSKRPVVVVFLLLLVVTAFSFDTLKAEKAFKVYVEDYERESSKLPIILKLKEDLKDLALYRLYKLQIAGSIEKKESTTTIPDLLTAHMKSLDESFFSSEEEKIAYSAFLAWVVSIVSGKNFQIGTINEMPAYSLTFNSYSSRIRSSAPRVYESWVAYALGLLKERPEGFPDGRLPTPKTFSDFDLDIVSDIEEQQEIASITDAEILRQLSEAIEMISAKEYNVSVLFNDKVEERVNFITSKLPSELTGLEESTRNLLKLWIFRSLSLIPDAPYFPESLPIETLEISGFINTIPLEDPNYEKISEIIKANNLMMMQLNFALKMIARNDYSPVGLIEADINSEAKKMVAPLLSTLGQIRNELSAVFVSSVSKKISLGWLRILFYILIVALAFTYLQFLKKYLVYIIVGFETFYLLFISNPNQSTLDLSLYAIVIIPLFVFAILITLGRVLSKKRKVIDIAALILIVFASILPFVKLYKNVPELSMEKFPEFYESIYYDTLKEDLFVSPNSLFNIEVRKLTSLISAELNELKRSYRVVIPNMLNDLAKNTETKFSVSGTRLRVTMPAFDEYLSIEKEPTYISNFEDLQKAFKSFVRNSKSNFSQYNKVLNNVENMAEEIVLYAGEPLRADFEEYLEKTLGAKPEYAVAIDNIEEAIIDELNAQPIAATIAPYKVPGFAVLLLGIFILVATTVIFKNFYLSLLEGMLIVAAFIGNISNKNLEIFVQAGTPYLKLSVNTGISVWFFTLFTVIIVLAEIFAFTSYKKGRESA</sequence>
<keyword evidence="1" id="KW-0472">Membrane</keyword>
<dbReference type="PATRIC" id="fig|1330330.3.peg.610"/>
<feature type="transmembrane region" description="Helical" evidence="1">
    <location>
        <begin position="375"/>
        <end position="393"/>
    </location>
</feature>
<name>A0A0G2Z602_9BACT</name>
<dbReference type="STRING" id="1330330.IX53_03045"/>
<dbReference type="KEGG" id="kpf:IX53_03045"/>
<evidence type="ECO:0000313" key="2">
    <source>
        <dbReference type="EMBL" id="AKI96967.1"/>
    </source>
</evidence>
<keyword evidence="1" id="KW-1133">Transmembrane helix</keyword>